<dbReference type="Proteomes" id="UP000199771">
    <property type="component" value="Unassembled WGS sequence"/>
</dbReference>
<proteinExistence type="predicted"/>
<evidence type="ECO:0000256" key="2">
    <source>
        <dbReference type="ARBA" id="ARBA00022801"/>
    </source>
</evidence>
<dbReference type="Gene3D" id="2.20.70.10">
    <property type="match status" value="1"/>
</dbReference>
<organism evidence="5 6">
    <name type="scientific">Fontimonas thermophila</name>
    <dbReference type="NCBI Taxonomy" id="1076937"/>
    <lineage>
        <taxon>Bacteria</taxon>
        <taxon>Pseudomonadati</taxon>
        <taxon>Pseudomonadota</taxon>
        <taxon>Gammaproteobacteria</taxon>
        <taxon>Nevskiales</taxon>
        <taxon>Nevskiaceae</taxon>
        <taxon>Fontimonas</taxon>
    </lineage>
</organism>
<protein>
    <submittedName>
        <fullName evidence="5">ADP-ribose pyrophosphatase YjhB, NUDIX family</fullName>
    </submittedName>
</protein>
<name>A0A1I2J113_9GAMM</name>
<dbReference type="Pfam" id="PF00293">
    <property type="entry name" value="NUDIX"/>
    <property type="match status" value="1"/>
</dbReference>
<comment type="cofactor">
    <cofactor evidence="1">
        <name>Mg(2+)</name>
        <dbReference type="ChEBI" id="CHEBI:18420"/>
    </cofactor>
</comment>
<keyword evidence="2" id="KW-0378">Hydrolase</keyword>
<dbReference type="InterPro" id="IPR015797">
    <property type="entry name" value="NUDIX_hydrolase-like_dom_sf"/>
</dbReference>
<sequence length="223" mass="25250">MFTDFSTQIHFSRYSAVAISEPPMHAEIRYCNVCGQPVEFRIPPGDHLPRHVCTRCGHVQYRNPKVIVGVIPEWGDGRVLMCRRNIEPRLGLWTFPAGFMEQGETSAAGAAREAREESRAEVEVGPLLMVINVPYVSQVYMIHRGRLLSPHFGPTPESSEVVLMAESEIPWDKIAFPTIWHGLRAFFEDRRRGVWTTHVLDLTQRPRPPRQAEVPGDDPVGDA</sequence>
<reference evidence="5 6" key="1">
    <citation type="submission" date="2016-10" db="EMBL/GenBank/DDBJ databases">
        <authorList>
            <person name="de Groot N.N."/>
        </authorList>
    </citation>
    <scope>NUCLEOTIDE SEQUENCE [LARGE SCALE GENOMIC DNA]</scope>
    <source>
        <strain evidence="5 6">DSM 23609</strain>
    </source>
</reference>
<dbReference type="AlphaFoldDB" id="A0A1I2J113"/>
<dbReference type="PANTHER" id="PTHR43222:SF2">
    <property type="entry name" value="NUDIX HYDROLASE 23, CHLOROPLASTIC"/>
    <property type="match status" value="1"/>
</dbReference>
<dbReference type="InterPro" id="IPR029401">
    <property type="entry name" value="Nudix_N"/>
</dbReference>
<keyword evidence="6" id="KW-1185">Reference proteome</keyword>
<dbReference type="InterPro" id="IPR020084">
    <property type="entry name" value="NUDIX_hydrolase_CS"/>
</dbReference>
<dbReference type="STRING" id="1076937.SAMN04488120_10571"/>
<dbReference type="GO" id="GO:0016787">
    <property type="term" value="F:hydrolase activity"/>
    <property type="evidence" value="ECO:0007669"/>
    <property type="project" value="UniProtKB-KW"/>
</dbReference>
<dbReference type="InterPro" id="IPR000086">
    <property type="entry name" value="NUDIX_hydrolase_dom"/>
</dbReference>
<accession>A0A1I2J113</accession>
<dbReference type="SUPFAM" id="SSF55811">
    <property type="entry name" value="Nudix"/>
    <property type="match status" value="1"/>
</dbReference>
<feature type="region of interest" description="Disordered" evidence="3">
    <location>
        <begin position="203"/>
        <end position="223"/>
    </location>
</feature>
<evidence type="ECO:0000313" key="6">
    <source>
        <dbReference type="Proteomes" id="UP000199771"/>
    </source>
</evidence>
<dbReference type="PANTHER" id="PTHR43222">
    <property type="entry name" value="NUDIX HYDROLASE 23"/>
    <property type="match status" value="1"/>
</dbReference>
<dbReference type="PROSITE" id="PS51462">
    <property type="entry name" value="NUDIX"/>
    <property type="match status" value="1"/>
</dbReference>
<evidence type="ECO:0000313" key="5">
    <source>
        <dbReference type="EMBL" id="SFF47708.1"/>
    </source>
</evidence>
<gene>
    <name evidence="5" type="ORF">SAMN04488120_10571</name>
</gene>
<dbReference type="Gene3D" id="3.90.79.10">
    <property type="entry name" value="Nucleoside Triphosphate Pyrophosphohydrolase"/>
    <property type="match status" value="1"/>
</dbReference>
<feature type="domain" description="Nudix hydrolase" evidence="4">
    <location>
        <begin position="61"/>
        <end position="187"/>
    </location>
</feature>
<dbReference type="Pfam" id="PF14803">
    <property type="entry name" value="Zn_ribbon_Nudix"/>
    <property type="match status" value="1"/>
</dbReference>
<dbReference type="PROSITE" id="PS00893">
    <property type="entry name" value="NUDIX_BOX"/>
    <property type="match status" value="1"/>
</dbReference>
<dbReference type="EMBL" id="FOOC01000005">
    <property type="protein sequence ID" value="SFF47708.1"/>
    <property type="molecule type" value="Genomic_DNA"/>
</dbReference>
<evidence type="ECO:0000256" key="1">
    <source>
        <dbReference type="ARBA" id="ARBA00001946"/>
    </source>
</evidence>
<evidence type="ECO:0000259" key="4">
    <source>
        <dbReference type="PROSITE" id="PS51462"/>
    </source>
</evidence>
<evidence type="ECO:0000256" key="3">
    <source>
        <dbReference type="SAM" id="MobiDB-lite"/>
    </source>
</evidence>